<dbReference type="GO" id="GO:0003700">
    <property type="term" value="F:DNA-binding transcription factor activity"/>
    <property type="evidence" value="ECO:0007669"/>
    <property type="project" value="TreeGrafter"/>
</dbReference>
<dbReference type="GO" id="GO:0005516">
    <property type="term" value="F:calmodulin binding"/>
    <property type="evidence" value="ECO:0007669"/>
    <property type="project" value="InterPro"/>
</dbReference>
<evidence type="ECO:0000313" key="2">
    <source>
        <dbReference type="EMBL" id="PWA91614.1"/>
    </source>
</evidence>
<dbReference type="InterPro" id="IPR046830">
    <property type="entry name" value="Calmod_bind_M"/>
</dbReference>
<comment type="caution">
    <text evidence="2">The sequence shown here is derived from an EMBL/GenBank/DDBJ whole genome shotgun (WGS) entry which is preliminary data.</text>
</comment>
<feature type="domain" description="Calmodulin binding protein central" evidence="1">
    <location>
        <begin position="15"/>
        <end position="80"/>
    </location>
</feature>
<accession>A0A2U1Q0Q0</accession>
<keyword evidence="3" id="KW-1185">Reference proteome</keyword>
<dbReference type="InterPro" id="IPR012416">
    <property type="entry name" value="CBP60"/>
</dbReference>
<evidence type="ECO:0000313" key="3">
    <source>
        <dbReference type="Proteomes" id="UP000245207"/>
    </source>
</evidence>
<dbReference type="PANTHER" id="PTHR31713:SF69">
    <property type="entry name" value="CALMODULIN-BINDING PROTEIN60-RELATED"/>
    <property type="match status" value="1"/>
</dbReference>
<reference evidence="2 3" key="1">
    <citation type="journal article" date="2018" name="Mol. Plant">
        <title>The genome of Artemisia annua provides insight into the evolution of Asteraceae family and artemisinin biosynthesis.</title>
        <authorList>
            <person name="Shen Q."/>
            <person name="Zhang L."/>
            <person name="Liao Z."/>
            <person name="Wang S."/>
            <person name="Yan T."/>
            <person name="Shi P."/>
            <person name="Liu M."/>
            <person name="Fu X."/>
            <person name="Pan Q."/>
            <person name="Wang Y."/>
            <person name="Lv Z."/>
            <person name="Lu X."/>
            <person name="Zhang F."/>
            <person name="Jiang W."/>
            <person name="Ma Y."/>
            <person name="Chen M."/>
            <person name="Hao X."/>
            <person name="Li L."/>
            <person name="Tang Y."/>
            <person name="Lv G."/>
            <person name="Zhou Y."/>
            <person name="Sun X."/>
            <person name="Brodelius P.E."/>
            <person name="Rose J.K.C."/>
            <person name="Tang K."/>
        </authorList>
    </citation>
    <scope>NUCLEOTIDE SEQUENCE [LARGE SCALE GENOMIC DNA]</scope>
    <source>
        <strain evidence="3">cv. Huhao1</strain>
        <tissue evidence="2">Leaf</tissue>
    </source>
</reference>
<dbReference type="PANTHER" id="PTHR31713">
    <property type="entry name" value="OS02G0177800 PROTEIN"/>
    <property type="match status" value="1"/>
</dbReference>
<evidence type="ECO:0000259" key="1">
    <source>
        <dbReference type="Pfam" id="PF20451"/>
    </source>
</evidence>
<gene>
    <name evidence="2" type="ORF">CTI12_AA089100</name>
</gene>
<dbReference type="GO" id="GO:0080142">
    <property type="term" value="P:regulation of salicylic acid biosynthetic process"/>
    <property type="evidence" value="ECO:0007669"/>
    <property type="project" value="TreeGrafter"/>
</dbReference>
<dbReference type="AlphaFoldDB" id="A0A2U1Q0Q0"/>
<dbReference type="GO" id="GO:0043565">
    <property type="term" value="F:sequence-specific DNA binding"/>
    <property type="evidence" value="ECO:0007669"/>
    <property type="project" value="TreeGrafter"/>
</dbReference>
<sequence>MNIVLKRTTRLIPFLHDEVWRLYKVGKKGSLVRSLNEAKIKTVGDFIICLFLRPQYLEEIFAGAKHAKSFKVTVKHALKCPSKLKYCSSFDQKNGVVFEVSGQGVSKQLVTTAFENWGNVTIVNEDQLVAHCSPNVLNHHSSLSNASYRYENTDKSIIRDGYDLHINENSLFCNEIIDGKHQNPQILPELRRPFIDIYCGFENLCTSGQHQPVKFCKRWRVMFCVITLTMGSLCDIRAHKKQRLS</sequence>
<dbReference type="Proteomes" id="UP000245207">
    <property type="component" value="Unassembled WGS sequence"/>
</dbReference>
<proteinExistence type="predicted"/>
<dbReference type="GO" id="GO:0005634">
    <property type="term" value="C:nucleus"/>
    <property type="evidence" value="ECO:0007669"/>
    <property type="project" value="TreeGrafter"/>
</dbReference>
<dbReference type="Pfam" id="PF20451">
    <property type="entry name" value="Calmod_bind_M"/>
    <property type="match status" value="1"/>
</dbReference>
<organism evidence="2 3">
    <name type="scientific">Artemisia annua</name>
    <name type="common">Sweet wormwood</name>
    <dbReference type="NCBI Taxonomy" id="35608"/>
    <lineage>
        <taxon>Eukaryota</taxon>
        <taxon>Viridiplantae</taxon>
        <taxon>Streptophyta</taxon>
        <taxon>Embryophyta</taxon>
        <taxon>Tracheophyta</taxon>
        <taxon>Spermatophyta</taxon>
        <taxon>Magnoliopsida</taxon>
        <taxon>eudicotyledons</taxon>
        <taxon>Gunneridae</taxon>
        <taxon>Pentapetalae</taxon>
        <taxon>asterids</taxon>
        <taxon>campanulids</taxon>
        <taxon>Asterales</taxon>
        <taxon>Asteraceae</taxon>
        <taxon>Asteroideae</taxon>
        <taxon>Anthemideae</taxon>
        <taxon>Artemisiinae</taxon>
        <taxon>Artemisia</taxon>
    </lineage>
</organism>
<protein>
    <recommendedName>
        <fullName evidence="1">Calmodulin binding protein central domain-containing protein</fullName>
    </recommendedName>
</protein>
<name>A0A2U1Q0Q0_ARTAN</name>
<dbReference type="STRING" id="35608.A0A2U1Q0Q0"/>
<dbReference type="EMBL" id="PKPP01000532">
    <property type="protein sequence ID" value="PWA91614.1"/>
    <property type="molecule type" value="Genomic_DNA"/>
</dbReference>
<dbReference type="OrthoDB" id="1687176at2759"/>